<keyword evidence="3" id="KW-0964">Secreted</keyword>
<reference evidence="9 10" key="1">
    <citation type="submission" date="2019-06" db="EMBL/GenBank/DDBJ databases">
        <title>A chromosome-scale genome assembly of the striped catfish, Pangasianodon hypophthalmus.</title>
        <authorList>
            <person name="Wen M."/>
            <person name="Zahm M."/>
            <person name="Roques C."/>
            <person name="Cabau C."/>
            <person name="Klopp C."/>
            <person name="Donnadieu C."/>
            <person name="Jouanno E."/>
            <person name="Avarre J.-C."/>
            <person name="Campet M."/>
            <person name="Ha T.T.T."/>
            <person name="Dugue R."/>
            <person name="Lampietro C."/>
            <person name="Louis A."/>
            <person name="Herpin A."/>
            <person name="Echchiki A."/>
            <person name="Berthelot C."/>
            <person name="Parey E."/>
            <person name="Roest-Crollius H."/>
            <person name="Braasch I."/>
            <person name="Postlethwait J."/>
            <person name="Bobe J."/>
            <person name="Montfort J."/>
            <person name="Bouchez O."/>
            <person name="Begum T."/>
            <person name="Schartl M."/>
            <person name="Guiguen Y."/>
        </authorList>
    </citation>
    <scope>NUCLEOTIDE SEQUENCE [LARGE SCALE GENOMIC DNA]</scope>
    <source>
        <strain evidence="9 10">Indonesia</strain>
        <tissue evidence="9">Blood</tissue>
    </source>
</reference>
<dbReference type="PANTHER" id="PTHR14093:SF19">
    <property type="entry name" value="THYROGLOBULIN"/>
    <property type="match status" value="1"/>
</dbReference>
<evidence type="ECO:0000256" key="7">
    <source>
        <dbReference type="SAM" id="MobiDB-lite"/>
    </source>
</evidence>
<comment type="caution">
    <text evidence="9">The sequence shown here is derived from an EMBL/GenBank/DDBJ whole genome shotgun (WGS) entry which is preliminary data.</text>
</comment>
<dbReference type="InterPro" id="IPR052001">
    <property type="entry name" value="MHC-II_Gamma/Thyroglobulin"/>
</dbReference>
<dbReference type="Gene3D" id="3.40.50.1820">
    <property type="entry name" value="alpha/beta hydrolase"/>
    <property type="match status" value="1"/>
</dbReference>
<evidence type="ECO:0000313" key="10">
    <source>
        <dbReference type="Proteomes" id="UP000327468"/>
    </source>
</evidence>
<evidence type="ECO:0000256" key="1">
    <source>
        <dbReference type="ARBA" id="ARBA00004613"/>
    </source>
</evidence>
<organism evidence="9 10">
    <name type="scientific">Pangasianodon hypophthalmus</name>
    <name type="common">Striped catfish</name>
    <name type="synonym">Helicophagus hypophthalmus</name>
    <dbReference type="NCBI Taxonomy" id="310915"/>
    <lineage>
        <taxon>Eukaryota</taxon>
        <taxon>Metazoa</taxon>
        <taxon>Chordata</taxon>
        <taxon>Craniata</taxon>
        <taxon>Vertebrata</taxon>
        <taxon>Euteleostomi</taxon>
        <taxon>Actinopterygii</taxon>
        <taxon>Neopterygii</taxon>
        <taxon>Teleostei</taxon>
        <taxon>Ostariophysi</taxon>
        <taxon>Siluriformes</taxon>
        <taxon>Pangasiidae</taxon>
        <taxon>Pangasianodon</taxon>
    </lineage>
</organism>
<dbReference type="GO" id="GO:0005615">
    <property type="term" value="C:extracellular space"/>
    <property type="evidence" value="ECO:0007669"/>
    <property type="project" value="TreeGrafter"/>
</dbReference>
<feature type="compositionally biased region" description="Polar residues" evidence="7">
    <location>
        <begin position="599"/>
        <end position="608"/>
    </location>
</feature>
<dbReference type="GO" id="GO:0006590">
    <property type="term" value="P:thyroid hormone generation"/>
    <property type="evidence" value="ECO:0007669"/>
    <property type="project" value="TreeGrafter"/>
</dbReference>
<evidence type="ECO:0000256" key="4">
    <source>
        <dbReference type="ARBA" id="ARBA00022729"/>
    </source>
</evidence>
<dbReference type="PANTHER" id="PTHR14093">
    <property type="entry name" value="HLA CLASS II GAMMA CHAIN"/>
    <property type="match status" value="1"/>
</dbReference>
<keyword evidence="5" id="KW-0677">Repeat</keyword>
<evidence type="ECO:0000313" key="9">
    <source>
        <dbReference type="EMBL" id="KAB5586901.1"/>
    </source>
</evidence>
<evidence type="ECO:0000256" key="5">
    <source>
        <dbReference type="ARBA" id="ARBA00022737"/>
    </source>
</evidence>
<dbReference type="Proteomes" id="UP000327468">
    <property type="component" value="Chromosome 1"/>
</dbReference>
<comment type="subcellular location">
    <subcellularLocation>
        <location evidence="1">Secreted</location>
    </subcellularLocation>
</comment>
<name>A0A5N5Q6C6_PANHP</name>
<keyword evidence="4" id="KW-0732">Signal</keyword>
<evidence type="ECO:0000256" key="2">
    <source>
        <dbReference type="ARBA" id="ARBA00005964"/>
    </source>
</evidence>
<evidence type="ECO:0000256" key="3">
    <source>
        <dbReference type="ARBA" id="ARBA00022525"/>
    </source>
</evidence>
<feature type="region of interest" description="Disordered" evidence="7">
    <location>
        <begin position="577"/>
        <end position="617"/>
    </location>
</feature>
<comment type="similarity">
    <text evidence="2">Belongs to the type-B carboxylesterase/lipase family.</text>
</comment>
<dbReference type="EMBL" id="VFJC01000002">
    <property type="protein sequence ID" value="KAB5586901.1"/>
    <property type="molecule type" value="Genomic_DNA"/>
</dbReference>
<dbReference type="InterPro" id="IPR029058">
    <property type="entry name" value="AB_hydrolase_fold"/>
</dbReference>
<dbReference type="Pfam" id="PF00135">
    <property type="entry name" value="COesterase"/>
    <property type="match status" value="1"/>
</dbReference>
<protein>
    <recommendedName>
        <fullName evidence="8">Carboxylesterase type B domain-containing protein</fullName>
    </recommendedName>
</protein>
<dbReference type="PROSITE" id="PS00941">
    <property type="entry name" value="CARBOXYLESTERASE_B_2"/>
    <property type="match status" value="1"/>
</dbReference>
<evidence type="ECO:0000256" key="6">
    <source>
        <dbReference type="ARBA" id="ARBA00023180"/>
    </source>
</evidence>
<sequence>MASRESALRCVMYPDTHICLPTSSGQHCVLLIKEPAQYVYLRTGLRQQLTSVSIPGHGTLLGKNEMKLIEADSKSVTYFLGVPYASPPTGDMRFRPPKPADWTGTWNATFARPTCLQPGDTENSSSSEDCLYLNIFVPSSVKQPTSVLVFFHNAGSSLLDGSYLAAVGNIIVVIANFRVAAFGFLSTGSNTLSENYGLQDQAAALGWVQENIAHFGGDPTRVTVGADRNGADIASLHLSSSSSSSLFHQALLMGGSVFSPASVMNKQKAQEQAVSLGLELGCSSLDPAQLLICLRQKSAESINAAQTKLLAVSGPLQAWSPVVDGVVVREQPSAALSSGRFHRVPLMLGSSAEDGLISRAKNIKNFEQLQGRADSKTAFYEALSNSLGGDDANMFVKEAATWFYSLQHSPTPSGYSVFSRALENATRDFFITCPSVEMASFWASNTRSAVYMYHLPQDMVYTSVDFSSPLDVQYVFGLPHVPKMRELFTSTERTLSLQIMSYMANFIKSGNPNLPLSMSGASFSELLPPWPQFLPHPNGQNYKELSPTLSNHKSLQAHQCSFWSQYVPVLSSSTGKFLSKNSDGENKPSERPKPEPLSDFSSLVTQTKPKSEKDAYS</sequence>
<dbReference type="InterPro" id="IPR019819">
    <property type="entry name" value="Carboxylesterase_B_CS"/>
</dbReference>
<proteinExistence type="inferred from homology"/>
<feature type="compositionally biased region" description="Basic and acidic residues" evidence="7">
    <location>
        <begin position="582"/>
        <end position="596"/>
    </location>
</feature>
<dbReference type="InterPro" id="IPR002018">
    <property type="entry name" value="CarbesteraseB"/>
</dbReference>
<dbReference type="SUPFAM" id="SSF53474">
    <property type="entry name" value="alpha/beta-Hydrolases"/>
    <property type="match status" value="1"/>
</dbReference>
<dbReference type="FunFam" id="3.40.50.1820:FF:000127">
    <property type="entry name" value="Thyroglobulin"/>
    <property type="match status" value="1"/>
</dbReference>
<evidence type="ECO:0000259" key="8">
    <source>
        <dbReference type="Pfam" id="PF00135"/>
    </source>
</evidence>
<keyword evidence="6" id="KW-0325">Glycoprotein</keyword>
<feature type="domain" description="Carboxylesterase type B" evidence="8">
    <location>
        <begin position="51"/>
        <end position="563"/>
    </location>
</feature>
<keyword evidence="10" id="KW-1185">Reference proteome</keyword>
<gene>
    <name evidence="9" type="ORF">PHYPO_G00006740</name>
</gene>
<dbReference type="AlphaFoldDB" id="A0A5N5Q6C6"/>
<accession>A0A5N5Q6C6</accession>